<dbReference type="Proteomes" id="UP000755104">
    <property type="component" value="Unassembled WGS sequence"/>
</dbReference>
<evidence type="ECO:0000256" key="2">
    <source>
        <dbReference type="PROSITE-ProRule" id="PRU00169"/>
    </source>
</evidence>
<accession>A0ABS7J6J6</accession>
<dbReference type="PANTHER" id="PTHR44591:SF3">
    <property type="entry name" value="RESPONSE REGULATORY DOMAIN-CONTAINING PROTEIN"/>
    <property type="match status" value="1"/>
</dbReference>
<protein>
    <submittedName>
        <fullName evidence="4">Response regulator</fullName>
    </submittedName>
</protein>
<sequence length="121" mass="12978">MPVSPATVLVVEDEFLIRMDVVDQLQTEGFQTLEAGTGQEALHAMEGDGQVDIVFTDVDMPGNVNGIVLAHEVQEKWPSVGIIVTSGQAVISLDALPCGACFFAKPYKMKAIFATIKELLA</sequence>
<evidence type="ECO:0000313" key="4">
    <source>
        <dbReference type="EMBL" id="MBX7482947.1"/>
    </source>
</evidence>
<dbReference type="InterPro" id="IPR050595">
    <property type="entry name" value="Bact_response_regulator"/>
</dbReference>
<reference evidence="4 5" key="1">
    <citation type="submission" date="2021-08" db="EMBL/GenBank/DDBJ databases">
        <title>Comparative Genomics Analysis of the Genus Qipengyuania Reveals Extensive Genetic Diversity and Metabolic Versatility, Including the Description of Fifteen Novel Species.</title>
        <authorList>
            <person name="Liu Y."/>
        </authorList>
    </citation>
    <scope>NUCLEOTIDE SEQUENCE [LARGE SCALE GENOMIC DNA]</scope>
    <source>
        <strain evidence="4 5">6D47A</strain>
    </source>
</reference>
<proteinExistence type="predicted"/>
<dbReference type="PANTHER" id="PTHR44591">
    <property type="entry name" value="STRESS RESPONSE REGULATOR PROTEIN 1"/>
    <property type="match status" value="1"/>
</dbReference>
<dbReference type="SMART" id="SM00448">
    <property type="entry name" value="REC"/>
    <property type="match status" value="1"/>
</dbReference>
<dbReference type="RefSeq" id="WP_221558210.1">
    <property type="nucleotide sequence ID" value="NZ_JAIGNO010000006.1"/>
</dbReference>
<dbReference type="SUPFAM" id="SSF52172">
    <property type="entry name" value="CheY-like"/>
    <property type="match status" value="1"/>
</dbReference>
<evidence type="ECO:0000313" key="5">
    <source>
        <dbReference type="Proteomes" id="UP000755104"/>
    </source>
</evidence>
<evidence type="ECO:0000259" key="3">
    <source>
        <dbReference type="PROSITE" id="PS50110"/>
    </source>
</evidence>
<dbReference type="PROSITE" id="PS50110">
    <property type="entry name" value="RESPONSE_REGULATORY"/>
    <property type="match status" value="1"/>
</dbReference>
<keyword evidence="1 2" id="KW-0597">Phosphoprotein</keyword>
<dbReference type="InterPro" id="IPR011006">
    <property type="entry name" value="CheY-like_superfamily"/>
</dbReference>
<evidence type="ECO:0000256" key="1">
    <source>
        <dbReference type="ARBA" id="ARBA00022553"/>
    </source>
</evidence>
<organism evidence="4 5">
    <name type="scientific">Qipengyuania qiaonensis</name>
    <dbReference type="NCBI Taxonomy" id="2867240"/>
    <lineage>
        <taxon>Bacteria</taxon>
        <taxon>Pseudomonadati</taxon>
        <taxon>Pseudomonadota</taxon>
        <taxon>Alphaproteobacteria</taxon>
        <taxon>Sphingomonadales</taxon>
        <taxon>Erythrobacteraceae</taxon>
        <taxon>Qipengyuania</taxon>
    </lineage>
</organism>
<name>A0ABS7J6J6_9SPHN</name>
<comment type="caution">
    <text evidence="4">The sequence shown here is derived from an EMBL/GenBank/DDBJ whole genome shotgun (WGS) entry which is preliminary data.</text>
</comment>
<dbReference type="Gene3D" id="3.40.50.2300">
    <property type="match status" value="1"/>
</dbReference>
<dbReference type="EMBL" id="JAIGNO010000006">
    <property type="protein sequence ID" value="MBX7482947.1"/>
    <property type="molecule type" value="Genomic_DNA"/>
</dbReference>
<keyword evidence="5" id="KW-1185">Reference proteome</keyword>
<gene>
    <name evidence="4" type="ORF">K3174_10415</name>
</gene>
<feature type="domain" description="Response regulatory" evidence="3">
    <location>
        <begin position="7"/>
        <end position="120"/>
    </location>
</feature>
<feature type="modified residue" description="4-aspartylphosphate" evidence="2">
    <location>
        <position position="57"/>
    </location>
</feature>
<dbReference type="Pfam" id="PF00072">
    <property type="entry name" value="Response_reg"/>
    <property type="match status" value="1"/>
</dbReference>
<dbReference type="InterPro" id="IPR001789">
    <property type="entry name" value="Sig_transdc_resp-reg_receiver"/>
</dbReference>